<accession>A0ABY8R3V5</accession>
<evidence type="ECO:0000313" key="1">
    <source>
        <dbReference type="EMBL" id="WGX75501.1"/>
    </source>
</evidence>
<protein>
    <submittedName>
        <fullName evidence="1">DUF1002 domain-containing protein</fullName>
    </submittedName>
</protein>
<reference evidence="1 2" key="1">
    <citation type="submission" date="2023-04" db="EMBL/GenBank/DDBJ databases">
        <title>Bacteria Genome Submission.</title>
        <authorList>
            <person name="Isaac P."/>
        </authorList>
    </citation>
    <scope>NUCLEOTIDE SEQUENCE [LARGE SCALE GENOMIC DNA]</scope>
    <source>
        <strain evidence="1 2">SampleS7P1</strain>
    </source>
</reference>
<dbReference type="InterPro" id="IPR009343">
    <property type="entry name" value="DUF1002"/>
</dbReference>
<sequence length="103" mass="11051">MLKYFGVNQNDAVILEVNNQEERKYLQGIAPEAQIGTKTYSCAYVEPTKAGSGINVKTANITWVTSAMIASTLASLGITDANCVIAANFPVSGTEPYWCNEGL</sequence>
<dbReference type="EMBL" id="CP124685">
    <property type="protein sequence ID" value="WGX75501.1"/>
    <property type="molecule type" value="Genomic_DNA"/>
</dbReference>
<evidence type="ECO:0000313" key="2">
    <source>
        <dbReference type="Proteomes" id="UP001239169"/>
    </source>
</evidence>
<keyword evidence="2" id="KW-1185">Reference proteome</keyword>
<organism evidence="1 2">
    <name type="scientific">Paraclostridium bifermentans</name>
    <name type="common">Clostridium bifermentans</name>
    <dbReference type="NCBI Taxonomy" id="1490"/>
    <lineage>
        <taxon>Bacteria</taxon>
        <taxon>Bacillati</taxon>
        <taxon>Bacillota</taxon>
        <taxon>Clostridia</taxon>
        <taxon>Peptostreptococcales</taxon>
        <taxon>Peptostreptococcaceae</taxon>
        <taxon>Paraclostridium</taxon>
    </lineage>
</organism>
<dbReference type="Proteomes" id="UP001239169">
    <property type="component" value="Chromosome"/>
</dbReference>
<proteinExistence type="predicted"/>
<gene>
    <name evidence="1" type="ORF">QJS64_16235</name>
</gene>
<dbReference type="Pfam" id="PF06207">
    <property type="entry name" value="DUF1002"/>
    <property type="match status" value="1"/>
</dbReference>
<name>A0ABY8R3V5_PARBF</name>